<dbReference type="Gene3D" id="3.10.120.10">
    <property type="entry name" value="Cytochrome b5-like heme/steroid binding domain"/>
    <property type="match status" value="1"/>
</dbReference>
<comment type="similarity">
    <text evidence="16">Belongs to the TRAFAC class myosin-kinesin ATPase superfamily. Myosin family.</text>
</comment>
<proteinExistence type="inferred from homology"/>
<evidence type="ECO:0000259" key="19">
    <source>
        <dbReference type="PROSITE" id="PS51456"/>
    </source>
</evidence>
<keyword evidence="12 16" id="KW-0505">Motor protein</keyword>
<dbReference type="SUPFAM" id="SSF52047">
    <property type="entry name" value="RNI-like"/>
    <property type="match status" value="1"/>
</dbReference>
<dbReference type="GO" id="GO:0031505">
    <property type="term" value="P:fungal-type cell wall organization"/>
    <property type="evidence" value="ECO:0007669"/>
    <property type="project" value="TreeGrafter"/>
</dbReference>
<evidence type="ECO:0000256" key="11">
    <source>
        <dbReference type="ARBA" id="ARBA00023136"/>
    </source>
</evidence>
<reference evidence="21 22" key="1">
    <citation type="journal article" name="Sci. Rep.">
        <title>Telomere-to-telomere assembled and centromere annotated genomes of the two main subspecies of the button mushroom Agaricus bisporus reveal especially polymorphic chromosome ends.</title>
        <authorList>
            <person name="Sonnenberg A.S.M."/>
            <person name="Sedaghat-Telgerd N."/>
            <person name="Lavrijssen B."/>
            <person name="Ohm R.A."/>
            <person name="Hendrickx P.M."/>
            <person name="Scholtmeijer K."/>
            <person name="Baars J.J.P."/>
            <person name="van Peer A."/>
        </authorList>
    </citation>
    <scope>NUCLEOTIDE SEQUENCE [LARGE SCALE GENOMIC DNA]</scope>
    <source>
        <strain evidence="21 22">H119_p4</strain>
    </source>
</reference>
<evidence type="ECO:0000256" key="2">
    <source>
        <dbReference type="ARBA" id="ARBA00012543"/>
    </source>
</evidence>
<keyword evidence="14 16" id="KW-0009">Actin-binding</keyword>
<feature type="region of interest" description="Disordered" evidence="17">
    <location>
        <begin position="2397"/>
        <end position="2429"/>
    </location>
</feature>
<dbReference type="Pfam" id="PF08766">
    <property type="entry name" value="DEK_C"/>
    <property type="match status" value="1"/>
</dbReference>
<keyword evidence="11 18" id="KW-0472">Membrane</keyword>
<dbReference type="InterPro" id="IPR029044">
    <property type="entry name" value="Nucleotide-diphossugar_trans"/>
</dbReference>
<feature type="transmembrane region" description="Helical" evidence="18">
    <location>
        <begin position="1836"/>
        <end position="1858"/>
    </location>
</feature>
<keyword evidence="10 16" id="KW-0518">Myosin</keyword>
<feature type="transmembrane region" description="Helical" evidence="18">
    <location>
        <begin position="2289"/>
        <end position="2312"/>
    </location>
</feature>
<keyword evidence="8 16" id="KW-0067">ATP-binding</keyword>
<evidence type="ECO:0000256" key="6">
    <source>
        <dbReference type="ARBA" id="ARBA00022692"/>
    </source>
</evidence>
<evidence type="ECO:0000256" key="17">
    <source>
        <dbReference type="SAM" id="MobiDB-lite"/>
    </source>
</evidence>
<feature type="compositionally biased region" description="Low complexity" evidence="17">
    <location>
        <begin position="24"/>
        <end position="36"/>
    </location>
</feature>
<feature type="compositionally biased region" description="Polar residues" evidence="17">
    <location>
        <begin position="10"/>
        <end position="19"/>
    </location>
</feature>
<dbReference type="GO" id="GO:0005886">
    <property type="term" value="C:plasma membrane"/>
    <property type="evidence" value="ECO:0007669"/>
    <property type="project" value="UniProtKB-SubCell"/>
</dbReference>
<gene>
    <name evidence="21" type="ORF">Agabi119p4_8997</name>
</gene>
<dbReference type="EC" id="2.4.1.16" evidence="2"/>
<evidence type="ECO:0000256" key="9">
    <source>
        <dbReference type="ARBA" id="ARBA00022989"/>
    </source>
</evidence>
<dbReference type="SMART" id="SM00242">
    <property type="entry name" value="MYSc"/>
    <property type="match status" value="1"/>
</dbReference>
<dbReference type="SUPFAM" id="SSF52540">
    <property type="entry name" value="P-loop containing nucleoside triphosphate hydrolases"/>
    <property type="match status" value="1"/>
</dbReference>
<dbReference type="InterPro" id="IPR036961">
    <property type="entry name" value="Kinesin_motor_dom_sf"/>
</dbReference>
<dbReference type="PROSITE" id="PS51998">
    <property type="entry name" value="DEK_C"/>
    <property type="match status" value="1"/>
</dbReference>
<evidence type="ECO:0000256" key="15">
    <source>
        <dbReference type="ARBA" id="ARBA00048014"/>
    </source>
</evidence>
<sequence>MRIDDRESPSHLSSDQESISRVGMSSTTNDLSPSSSLSLTSSMSFFTTLPSPHPHPHLRERENPTHAVLTNPDILELILENLSVDRVWELESEEVVLRRSVLASTALTCRTFMEPALDRLWRSLDKLFPLFKLLPAFYRSDSTFVLRGRISESDWDRFDWYARRVKSFCYSRDPDSLDIAMHVYFRIAQLRRLPLLPSLRHLKCPHISQDDFLISSICLFLTPSLSELNFEKITGVEDKLIGTFLHTLICEEARIERLELVGEGLTKDTLMYIGRLMSLKSLIVNGMGRYVDLEVVKSLGRIPGLEELELDLEESGLLSVSELYGSGGVLVFSNMEEGEELGFKELTKLEVVAPLSFIKALVLSIGTTQLKRIGLEGSTTDEVGIVDRKDLLGTIVRKWKNTLTYIRMVHTTEPGSDDETTIPASTRISMNTISPLLELSNLRHLELDGYALEVGDANITEMAESWPNIETLHLPFMGSGIRRPTVMSLQTLSRQCPALRSLTIPLDTADFTMLHDTTVSVHRLRVLTVAGPDEPWELRRGMRLARAMDRLFPYLERVAGHVESREVERWQHVEELVKMCQSVRREAVQMYHNPVLQEAGMARQSTMSAHQKLEAATDIAQLAHVSDDFIVACLRERFMADSIYTALGSAALVALNPHKYVSSNADSVLHKYAAEYRDTSFREDKLPPHIFQLANNAYYHMRRTTQDQAILFSGESGSGKSENRRLAIKTLLELSVSNPGKKGSKLASQVPAAEFVIESFGNARSLFNPNASRFGKYTELQFTDRGRLCGIKTLDYYLERNRVAAVPSGERNFHIFYYLTAGATPEERQHLHLHDKTTYRYLGHRGPAAARQQVGRDDDALRFDQLKVGLKTIGMSKRHVAQTCQLIAAILHLGNLEFIIDRHRNEDAAVVRNTDVLEIVADFLGISAPALESALSYKTKMVKKELCTVFLDPDGASDNRDDLAKTLYSLLFAWLNEHINQRFCKDDFSTFIGLFDLPGPQNMTSRPNSLDQFCINFANERLQHFIQKRLFEAHVNEYNIEGISHLVPQIPYFDNAECIRLLQTHPGGLVHIMDDQARRIPKKTDHTMVEAFQKRWGNHSSFKAGSIDRSGFPTFTVNHYNGAITYSSENFLERNLDAINPDFVSLLRGVGDGSVPMSMDGMGTGSINPFVKGLFSNKAIATQAHPRNEDTIVSAQQAVKPMRAPSTRRKGTIKRMPAVKDSSFPDIDEKDEEEGGNALPHSSSHPNSSTSPCVAGEFRAALDTLFETLEETQTWYVFCINPNDSQLPNQLEGRSVKGQVRSSGLSEIAKRCGVMLEVGMTPEEFCERYREGLDGAGVMEGDGRERAAQAKTALGLGDRDLVLGQHKVFLSQRAFHLLEDQLRSRDVEEQKRNRIRDAEAEAGLDPRGMADPYAPYRSPGEELDVNWGAYSDNANGSSQALPLVANASPFQRADLYDDDYDENKSLRSEEFDGRSRFTSNRDDSVSNFGSESYAPSRNMFQNTDKRGLADKEVLGGEAIAENETTEVIKESAARRRWVAFCWLLTWWVPSPFLTWFGRMKRMDVRQAWREKLALNLMIWFVCGCTVFVIAVLGVLICPTEHVFNTSELQSHSMQNDPNNVFVGIRGEVFDLGHLATVHLSKVPVVPVKSLMKYGGTQADNLFPVQVSALCNGIDGQVSPYVTLTSANVTDENAQYHDFRVFTNDSRPDWYFENMVVMRYTARRGFIGYTPKEVKSMASSGNAVAIYNGFVYDVTSYLRSPPATAAPAGTQAPPNTDTKFMEQNILDLFTDFGGSDVTKRLDKLNIDPAIKARQKVCLRNLFLIGKVDSRESPQCLFSTYILLALSVMMVSIIGFKFIASINFGSERAPEDHDKFVICQVPCYTEGDLSLRRTIDSLAQMKYDDKRKLMVIICDGMIVGSGNDRPTPRIVLDILGADPNLDPEPLSFQSLGEGAKQHNMGKVYSGLYECSGHVVPYMVIVKMGKPTERSRPGNRGKRDSQMLLMHFLNKVHFNSPMNPMELEMYHQIKNVIGVNPTFYEYLFMVDADTTVDPLSVNRLISAMIHDKKVLGVCGETELANAKQSLITMMQVYEYFISHHMAKAFESLFGSVTCLPGCFTLYRLRTPDSHKPLLISNQMIQDYSENRVDTLHMKNLLHLGEDRYLTTLLLKHFPTFKTQFIRDAHAYTVAPDDWKVLLSQRRRWINSTVHNLGELVFLEQLCGFCCFSMRFVVMIDLLSTITQPVTVAYIVYLIYLVAGEGKAVPTISIIMIAAIYGVQALVFVLRRKWDMVGWMLFYILAIPAFSFFLPLYSFWKMDDFSWGQTRIVLGESGKKLVVHDEGKFDPRAIPLKSWNDYENELWDKESNHSIGSWIPPTKGKAEYAESHTASIYGRETYYEPRTQSPAPSQFGMLPPPGYNSGRNTPQSFHHPLNDAASFHQYTNSFHQPAPSRPVTNYLDMPIPAASQEGFEMGGAGSSLLPSDSEIERTVQNILRTADLNTVTKREVRRQLEEIFGMDLTSRKNMINATIDRILLAQA</sequence>
<dbReference type="PROSITE" id="PS51456">
    <property type="entry name" value="MYOSIN_MOTOR"/>
    <property type="match status" value="1"/>
</dbReference>
<comment type="caution">
    <text evidence="21">The sequence shown here is derived from an EMBL/GenBank/DDBJ whole genome shotgun (WGS) entry which is preliminary data.</text>
</comment>
<evidence type="ECO:0000256" key="5">
    <source>
        <dbReference type="ARBA" id="ARBA00022679"/>
    </source>
</evidence>
<dbReference type="PANTHER" id="PTHR22914:SF45">
    <property type="entry name" value="CHITIN SYNTHASE"/>
    <property type="match status" value="1"/>
</dbReference>
<keyword evidence="5" id="KW-0808">Transferase</keyword>
<dbReference type="Proteomes" id="UP000629468">
    <property type="component" value="Unassembled WGS sequence"/>
</dbReference>
<dbReference type="EMBL" id="JABXXO010000012">
    <property type="protein sequence ID" value="KAF7762404.1"/>
    <property type="molecule type" value="Genomic_DNA"/>
</dbReference>
<feature type="region of interest" description="Disordered" evidence="17">
    <location>
        <begin position="1198"/>
        <end position="1252"/>
    </location>
</feature>
<keyword evidence="13" id="KW-0325">Glycoprotein</keyword>
<feature type="transmembrane region" description="Helical" evidence="18">
    <location>
        <begin position="1576"/>
        <end position="1596"/>
    </location>
</feature>
<evidence type="ECO:0000313" key="21">
    <source>
        <dbReference type="EMBL" id="KAF7762404.1"/>
    </source>
</evidence>
<feature type="domain" description="Myosin motor" evidence="19">
    <location>
        <begin position="614"/>
        <end position="1383"/>
    </location>
</feature>
<protein>
    <recommendedName>
        <fullName evidence="2">chitin synthase</fullName>
        <ecNumber evidence="2">2.4.1.16</ecNumber>
    </recommendedName>
</protein>
<evidence type="ECO:0000256" key="4">
    <source>
        <dbReference type="ARBA" id="ARBA00022676"/>
    </source>
</evidence>
<evidence type="ECO:0000256" key="16">
    <source>
        <dbReference type="PROSITE-ProRule" id="PRU00782"/>
    </source>
</evidence>
<dbReference type="GO" id="GO:0003779">
    <property type="term" value="F:actin binding"/>
    <property type="evidence" value="ECO:0007669"/>
    <property type="project" value="UniProtKB-KW"/>
</dbReference>
<organism evidence="21 22">
    <name type="scientific">Agaricus bisporus var. burnettii</name>
    <dbReference type="NCBI Taxonomy" id="192524"/>
    <lineage>
        <taxon>Eukaryota</taxon>
        <taxon>Fungi</taxon>
        <taxon>Dikarya</taxon>
        <taxon>Basidiomycota</taxon>
        <taxon>Agaricomycotina</taxon>
        <taxon>Agaricomycetes</taxon>
        <taxon>Agaricomycetidae</taxon>
        <taxon>Agaricales</taxon>
        <taxon>Agaricineae</taxon>
        <taxon>Agaricaceae</taxon>
        <taxon>Agaricus</taxon>
    </lineage>
</organism>
<evidence type="ECO:0000256" key="12">
    <source>
        <dbReference type="ARBA" id="ARBA00023175"/>
    </source>
</evidence>
<evidence type="ECO:0000313" key="22">
    <source>
        <dbReference type="Proteomes" id="UP000629468"/>
    </source>
</evidence>
<feature type="compositionally biased region" description="Low complexity" evidence="17">
    <location>
        <begin position="1240"/>
        <end position="1252"/>
    </location>
</feature>
<dbReference type="Gene3D" id="1.20.58.530">
    <property type="match status" value="2"/>
</dbReference>
<feature type="transmembrane region" description="Helical" evidence="18">
    <location>
        <begin position="2261"/>
        <end position="2282"/>
    </location>
</feature>
<dbReference type="GO" id="GO:0030428">
    <property type="term" value="C:cell septum"/>
    <property type="evidence" value="ECO:0007669"/>
    <property type="project" value="TreeGrafter"/>
</dbReference>
<dbReference type="GO" id="GO:0005524">
    <property type="term" value="F:ATP binding"/>
    <property type="evidence" value="ECO:0007669"/>
    <property type="project" value="UniProtKB-UniRule"/>
</dbReference>
<dbReference type="InterPro" id="IPR036400">
    <property type="entry name" value="Cyt_B5-like_heme/steroid_sf"/>
</dbReference>
<dbReference type="Gene3D" id="3.80.10.10">
    <property type="entry name" value="Ribonuclease Inhibitor"/>
    <property type="match status" value="1"/>
</dbReference>
<dbReference type="SMART" id="SM01117">
    <property type="entry name" value="Cyt-b5"/>
    <property type="match status" value="1"/>
</dbReference>
<dbReference type="InterPro" id="IPR001199">
    <property type="entry name" value="Cyt_B5-like_heme/steroid-bd"/>
</dbReference>
<evidence type="ECO:0000259" key="20">
    <source>
        <dbReference type="PROSITE" id="PS51998"/>
    </source>
</evidence>
<dbReference type="Gene3D" id="1.10.10.820">
    <property type="match status" value="1"/>
</dbReference>
<dbReference type="GO" id="GO:0003774">
    <property type="term" value="F:cytoskeletal motor activity"/>
    <property type="evidence" value="ECO:0007669"/>
    <property type="project" value="UniProtKB-UniRule"/>
</dbReference>
<evidence type="ECO:0000256" key="14">
    <source>
        <dbReference type="ARBA" id="ARBA00023203"/>
    </source>
</evidence>
<dbReference type="PANTHER" id="PTHR22914">
    <property type="entry name" value="CHITIN SYNTHASE"/>
    <property type="match status" value="1"/>
</dbReference>
<dbReference type="CDD" id="cd14879">
    <property type="entry name" value="MYSc_Myo17"/>
    <property type="match status" value="1"/>
</dbReference>
<feature type="region of interest" description="Disordered" evidence="17">
    <location>
        <begin position="1"/>
        <end position="36"/>
    </location>
</feature>
<evidence type="ECO:0000256" key="10">
    <source>
        <dbReference type="ARBA" id="ARBA00023123"/>
    </source>
</evidence>
<evidence type="ECO:0000256" key="13">
    <source>
        <dbReference type="ARBA" id="ARBA00023180"/>
    </source>
</evidence>
<feature type="transmembrane region" description="Helical" evidence="18">
    <location>
        <begin position="1537"/>
        <end position="1556"/>
    </location>
</feature>
<keyword evidence="3" id="KW-1003">Cell membrane</keyword>
<comment type="subcellular location">
    <subcellularLocation>
        <location evidence="1">Cell membrane</location>
        <topology evidence="1">Multi-pass membrane protein</topology>
    </subcellularLocation>
</comment>
<keyword evidence="9 18" id="KW-1133">Transmembrane helix</keyword>
<accession>A0A8H7C4A4</accession>
<feature type="region of interest" description="Actin-binding" evidence="16">
    <location>
        <begin position="1262"/>
        <end position="1284"/>
    </location>
</feature>
<keyword evidence="6 18" id="KW-0812">Transmembrane</keyword>
<feature type="domain" description="DEK-C" evidence="20">
    <location>
        <begin position="2477"/>
        <end position="2532"/>
    </location>
</feature>
<dbReference type="Gene3D" id="1.10.10.60">
    <property type="entry name" value="Homeodomain-like"/>
    <property type="match status" value="1"/>
</dbReference>
<evidence type="ECO:0000256" key="7">
    <source>
        <dbReference type="ARBA" id="ARBA00022741"/>
    </source>
</evidence>
<dbReference type="InterPro" id="IPR004835">
    <property type="entry name" value="Chitin_synth"/>
</dbReference>
<keyword evidence="4" id="KW-0328">Glycosyltransferase</keyword>
<evidence type="ECO:0000256" key="1">
    <source>
        <dbReference type="ARBA" id="ARBA00004651"/>
    </source>
</evidence>
<dbReference type="Gene3D" id="1.20.120.720">
    <property type="entry name" value="Myosin VI head, motor domain, U50 subdomain"/>
    <property type="match status" value="1"/>
</dbReference>
<dbReference type="PRINTS" id="PR00193">
    <property type="entry name" value="MYOSINHEAVY"/>
</dbReference>
<feature type="compositionally biased region" description="Acidic residues" evidence="17">
    <location>
        <begin position="1226"/>
        <end position="1235"/>
    </location>
</feature>
<dbReference type="GO" id="GO:0016459">
    <property type="term" value="C:myosin complex"/>
    <property type="evidence" value="ECO:0007669"/>
    <property type="project" value="UniProtKB-KW"/>
</dbReference>
<evidence type="ECO:0000256" key="3">
    <source>
        <dbReference type="ARBA" id="ARBA00022475"/>
    </source>
</evidence>
<dbReference type="InterPro" id="IPR036037">
    <property type="entry name" value="MYSc_Myo17"/>
</dbReference>
<evidence type="ECO:0000256" key="18">
    <source>
        <dbReference type="SAM" id="Phobius"/>
    </source>
</evidence>
<dbReference type="Pfam" id="PF03142">
    <property type="entry name" value="Chitin_synth_2"/>
    <property type="match status" value="1"/>
</dbReference>
<dbReference type="InterPro" id="IPR027417">
    <property type="entry name" value="P-loop_NTPase"/>
</dbReference>
<name>A0A8H7C4A4_AGABI</name>
<dbReference type="SUPFAM" id="SSF53448">
    <property type="entry name" value="Nucleotide-diphospho-sugar transferases"/>
    <property type="match status" value="1"/>
</dbReference>
<dbReference type="SUPFAM" id="SSF109715">
    <property type="entry name" value="DEK C-terminal domain"/>
    <property type="match status" value="1"/>
</dbReference>
<dbReference type="GO" id="GO:0004100">
    <property type="term" value="F:chitin synthase activity"/>
    <property type="evidence" value="ECO:0007669"/>
    <property type="project" value="UniProtKB-EC"/>
</dbReference>
<evidence type="ECO:0000256" key="8">
    <source>
        <dbReference type="ARBA" id="ARBA00022840"/>
    </source>
</evidence>
<dbReference type="InterPro" id="IPR032675">
    <property type="entry name" value="LRR_dom_sf"/>
</dbReference>
<feature type="binding site" evidence="16">
    <location>
        <begin position="714"/>
        <end position="721"/>
    </location>
    <ligand>
        <name>ATP</name>
        <dbReference type="ChEBI" id="CHEBI:30616"/>
    </ligand>
</feature>
<dbReference type="InterPro" id="IPR001609">
    <property type="entry name" value="Myosin_head_motor_dom-like"/>
</dbReference>
<feature type="transmembrane region" description="Helical" evidence="18">
    <location>
        <begin position="2234"/>
        <end position="2255"/>
    </location>
</feature>
<dbReference type="SUPFAM" id="SSF55856">
    <property type="entry name" value="Cytochrome b5-like heme/steroid binding domain"/>
    <property type="match status" value="1"/>
</dbReference>
<dbReference type="GO" id="GO:0006031">
    <property type="term" value="P:chitin biosynthetic process"/>
    <property type="evidence" value="ECO:0007669"/>
    <property type="project" value="TreeGrafter"/>
</dbReference>
<comment type="catalytic activity">
    <reaction evidence="15">
        <text>[(1-&gt;4)-N-acetyl-beta-D-glucosaminyl](n) + UDP-N-acetyl-alpha-D-glucosamine = [(1-&gt;4)-N-acetyl-beta-D-glucosaminyl](n+1) + UDP + H(+)</text>
        <dbReference type="Rhea" id="RHEA:16637"/>
        <dbReference type="Rhea" id="RHEA-COMP:9593"/>
        <dbReference type="Rhea" id="RHEA-COMP:9595"/>
        <dbReference type="ChEBI" id="CHEBI:15378"/>
        <dbReference type="ChEBI" id="CHEBI:17029"/>
        <dbReference type="ChEBI" id="CHEBI:57705"/>
        <dbReference type="ChEBI" id="CHEBI:58223"/>
        <dbReference type="EC" id="2.4.1.16"/>
    </reaction>
</comment>
<dbReference type="InterPro" id="IPR014876">
    <property type="entry name" value="DEK_C"/>
</dbReference>
<keyword evidence="7 16" id="KW-0547">Nucleotide-binding</keyword>
<dbReference type="Gene3D" id="3.40.850.10">
    <property type="entry name" value="Kinesin motor domain"/>
    <property type="match status" value="2"/>
</dbReference>
<dbReference type="Pfam" id="PF00063">
    <property type="entry name" value="Myosin_head"/>
    <property type="match status" value="1"/>
</dbReference>